<protein>
    <submittedName>
        <fullName evidence="7">Flagellar motor protein MotB</fullName>
    </submittedName>
</protein>
<dbReference type="InterPro" id="IPR036737">
    <property type="entry name" value="OmpA-like_sf"/>
</dbReference>
<feature type="signal peptide" evidence="5">
    <location>
        <begin position="1"/>
        <end position="20"/>
    </location>
</feature>
<dbReference type="InterPro" id="IPR006664">
    <property type="entry name" value="OMP_bac"/>
</dbReference>
<evidence type="ECO:0000256" key="3">
    <source>
        <dbReference type="ARBA" id="ARBA00023237"/>
    </source>
</evidence>
<feature type="domain" description="OmpA-like" evidence="6">
    <location>
        <begin position="307"/>
        <end position="418"/>
    </location>
</feature>
<gene>
    <name evidence="7" type="ORF">CDL10_07470</name>
</gene>
<dbReference type="SUPFAM" id="SSF103647">
    <property type="entry name" value="TSP type-3 repeat"/>
    <property type="match status" value="1"/>
</dbReference>
<dbReference type="InterPro" id="IPR028974">
    <property type="entry name" value="TSP_type-3_rpt"/>
</dbReference>
<name>A0A2M9R6B3_9FLAO</name>
<proteinExistence type="predicted"/>
<dbReference type="Pfam" id="PF00691">
    <property type="entry name" value="OmpA"/>
    <property type="match status" value="1"/>
</dbReference>
<dbReference type="Proteomes" id="UP000231960">
    <property type="component" value="Unassembled WGS sequence"/>
</dbReference>
<keyword evidence="7" id="KW-0969">Cilium</keyword>
<dbReference type="InterPro" id="IPR050330">
    <property type="entry name" value="Bact_OuterMem_StrucFunc"/>
</dbReference>
<dbReference type="GO" id="GO:0005509">
    <property type="term" value="F:calcium ion binding"/>
    <property type="evidence" value="ECO:0007669"/>
    <property type="project" value="InterPro"/>
</dbReference>
<dbReference type="SUPFAM" id="SSF103088">
    <property type="entry name" value="OmpA-like"/>
    <property type="match status" value="1"/>
</dbReference>
<dbReference type="EMBL" id="NIPO01000001">
    <property type="protein sequence ID" value="PJR04394.1"/>
    <property type="molecule type" value="Genomic_DNA"/>
</dbReference>
<dbReference type="AlphaFoldDB" id="A0A2M9R6B3"/>
<comment type="caution">
    <text evidence="7">The sequence shown here is derived from an EMBL/GenBank/DDBJ whole genome shotgun (WGS) entry which is preliminary data.</text>
</comment>
<dbReference type="RefSeq" id="WP_100677954.1">
    <property type="nucleotide sequence ID" value="NZ_NIPO01000001.1"/>
</dbReference>
<evidence type="ECO:0000256" key="1">
    <source>
        <dbReference type="ARBA" id="ARBA00004442"/>
    </source>
</evidence>
<dbReference type="PANTHER" id="PTHR30329">
    <property type="entry name" value="STATOR ELEMENT OF FLAGELLAR MOTOR COMPLEX"/>
    <property type="match status" value="1"/>
</dbReference>
<sequence length="418" mass="46090">MKKMTLPVLAALFAVSGINAQEKDYNKWSIDLNAGITKPTSPMAAGYFVDSFSPIHADGGVRYMFNNKFGIKADFGYDYMKNGEDSNEFRTTYYRTSLQGVANLGRIMNFEDWTKVLNLQAHMGAGYSWMTPGKDGVFADGAYDKDQMAHVVLGLTGQVKLGRRVALNADFTMVNNVRQDRNFDGSPATSDRGFDGTLYNATLGLSFYLGGHEQHADWFVTEDMIEGRVASLENRVTDIENKMLDSDGDGVADYLDLEPNTPAGNMVDVKGRSIDKNKNGIPDTYEQYFADNYGKGETMTKSDSNTAKDLINDGYVAVYFDFDKSTPKNTEAVNFILTYLRSNPNASVAVNGFADSVGNADYNQRLSERRAKSVAKLLEQAGVPSSRINVNAKGEDTSLDGTNKNVSKFARRVTFSVK</sequence>
<dbReference type="Gene3D" id="3.30.1330.60">
    <property type="entry name" value="OmpA-like domain"/>
    <property type="match status" value="1"/>
</dbReference>
<dbReference type="CDD" id="cd07185">
    <property type="entry name" value="OmpA_C-like"/>
    <property type="match status" value="1"/>
</dbReference>
<dbReference type="PANTHER" id="PTHR30329:SF21">
    <property type="entry name" value="LIPOPROTEIN YIAD-RELATED"/>
    <property type="match status" value="1"/>
</dbReference>
<evidence type="ECO:0000313" key="8">
    <source>
        <dbReference type="Proteomes" id="UP000231960"/>
    </source>
</evidence>
<dbReference type="PRINTS" id="PR01021">
    <property type="entry name" value="OMPADOMAIN"/>
</dbReference>
<reference evidence="7 8" key="1">
    <citation type="submission" date="2017-06" db="EMBL/GenBank/DDBJ databases">
        <title>Description of Avrilella dinanensis gen. nov. sp. nov.</title>
        <authorList>
            <person name="Leyer C."/>
            <person name="Sassi M."/>
            <person name="Minet J."/>
            <person name="Kayal S."/>
            <person name="Cattoir V."/>
        </authorList>
    </citation>
    <scope>NUCLEOTIDE SEQUENCE [LARGE SCALE GENOMIC DNA]</scope>
    <source>
        <strain evidence="7 8">UR159</strain>
    </source>
</reference>
<dbReference type="GO" id="GO:0009279">
    <property type="term" value="C:cell outer membrane"/>
    <property type="evidence" value="ECO:0007669"/>
    <property type="project" value="UniProtKB-SubCell"/>
</dbReference>
<dbReference type="PROSITE" id="PS51123">
    <property type="entry name" value="OMPA_2"/>
    <property type="match status" value="1"/>
</dbReference>
<accession>A0A2M9R6B3</accession>
<feature type="chain" id="PRO_5014806083" evidence="5">
    <location>
        <begin position="21"/>
        <end position="418"/>
    </location>
</feature>
<evidence type="ECO:0000256" key="2">
    <source>
        <dbReference type="ARBA" id="ARBA00023136"/>
    </source>
</evidence>
<keyword evidence="3" id="KW-0998">Cell outer membrane</keyword>
<keyword evidence="8" id="KW-1185">Reference proteome</keyword>
<evidence type="ECO:0000256" key="4">
    <source>
        <dbReference type="PROSITE-ProRule" id="PRU00473"/>
    </source>
</evidence>
<evidence type="ECO:0000256" key="5">
    <source>
        <dbReference type="SAM" id="SignalP"/>
    </source>
</evidence>
<evidence type="ECO:0000259" key="6">
    <source>
        <dbReference type="PROSITE" id="PS51123"/>
    </source>
</evidence>
<evidence type="ECO:0000313" key="7">
    <source>
        <dbReference type="EMBL" id="PJR04394.1"/>
    </source>
</evidence>
<comment type="subcellular location">
    <subcellularLocation>
        <location evidence="1">Cell outer membrane</location>
    </subcellularLocation>
</comment>
<dbReference type="InterPro" id="IPR006665">
    <property type="entry name" value="OmpA-like"/>
</dbReference>
<keyword evidence="7" id="KW-0282">Flagellum</keyword>
<keyword evidence="5" id="KW-0732">Signal</keyword>
<organism evidence="7 8">
    <name type="scientific">Avrilella dinanensis</name>
    <dbReference type="NCBI Taxonomy" id="2008672"/>
    <lineage>
        <taxon>Bacteria</taxon>
        <taxon>Pseudomonadati</taxon>
        <taxon>Bacteroidota</taxon>
        <taxon>Flavobacteriia</taxon>
        <taxon>Flavobacteriales</taxon>
        <taxon>Flavobacteriaceae</taxon>
        <taxon>Avrilella</taxon>
    </lineage>
</organism>
<keyword evidence="7" id="KW-0966">Cell projection</keyword>
<keyword evidence="2 4" id="KW-0472">Membrane</keyword>